<name>A0ABV7CYB9_9BACI</name>
<dbReference type="Pfam" id="PF10955">
    <property type="entry name" value="Fin"/>
    <property type="match status" value="1"/>
</dbReference>
<evidence type="ECO:0000313" key="2">
    <source>
        <dbReference type="Proteomes" id="UP001595279"/>
    </source>
</evidence>
<protein>
    <submittedName>
        <fullName evidence="1">Anti-sigma-F factor Fin</fullName>
    </submittedName>
</protein>
<accession>A0ABV7CYB9</accession>
<keyword evidence="2" id="KW-1185">Reference proteome</keyword>
<evidence type="ECO:0000313" key="1">
    <source>
        <dbReference type="EMBL" id="MFC3040980.1"/>
    </source>
</evidence>
<reference evidence="2" key="1">
    <citation type="journal article" date="2019" name="Int. J. Syst. Evol. Microbiol.">
        <title>The Global Catalogue of Microorganisms (GCM) 10K type strain sequencing project: providing services to taxonomists for standard genome sequencing and annotation.</title>
        <authorList>
            <consortium name="The Broad Institute Genomics Platform"/>
            <consortium name="The Broad Institute Genome Sequencing Center for Infectious Disease"/>
            <person name="Wu L."/>
            <person name="Ma J."/>
        </authorList>
    </citation>
    <scope>NUCLEOTIDE SEQUENCE [LARGE SCALE GENOMIC DNA]</scope>
    <source>
        <strain evidence="2">KCTC 13128</strain>
    </source>
</reference>
<organism evidence="1 2">
    <name type="scientific">Virgibacillus xinjiangensis</name>
    <dbReference type="NCBI Taxonomy" id="393090"/>
    <lineage>
        <taxon>Bacteria</taxon>
        <taxon>Bacillati</taxon>
        <taxon>Bacillota</taxon>
        <taxon>Bacilli</taxon>
        <taxon>Bacillales</taxon>
        <taxon>Bacillaceae</taxon>
        <taxon>Virgibacillus</taxon>
    </lineage>
</organism>
<dbReference type="InterPro" id="IPR020115">
    <property type="entry name" value="Fin"/>
</dbReference>
<proteinExistence type="predicted"/>
<comment type="caution">
    <text evidence="1">The sequence shown here is derived from an EMBL/GenBank/DDBJ whole genome shotgun (WGS) entry which is preliminary data.</text>
</comment>
<sequence>MAITYNCRHCGNIIGKIDEPVVDSSMLGLDHLTSKEKEEMVHYNENGDVSIQAICEDCEEALDNHPHYHELDYFLQ</sequence>
<dbReference type="RefSeq" id="WP_390272841.1">
    <property type="nucleotide sequence ID" value="NZ_JBHRSA010000046.1"/>
</dbReference>
<dbReference type="EMBL" id="JBHRSA010000046">
    <property type="protein sequence ID" value="MFC3040980.1"/>
    <property type="molecule type" value="Genomic_DNA"/>
</dbReference>
<dbReference type="Proteomes" id="UP001595279">
    <property type="component" value="Unassembled WGS sequence"/>
</dbReference>
<gene>
    <name evidence="1" type="ORF">ACFOGI_12085</name>
</gene>